<reference evidence="2" key="1">
    <citation type="submission" date="2016-10" db="EMBL/GenBank/DDBJ databases">
        <authorList>
            <person name="Varghese N."/>
            <person name="Submissions S."/>
        </authorList>
    </citation>
    <scope>NUCLEOTIDE SEQUENCE [LARGE SCALE GENOMIC DNA]</scope>
    <source>
        <strain evidence="2">DSM 17616</strain>
    </source>
</reference>
<protein>
    <submittedName>
        <fullName evidence="1">Uncharacterized protein</fullName>
    </submittedName>
</protein>
<keyword evidence="2" id="KW-1185">Reference proteome</keyword>
<proteinExistence type="predicted"/>
<dbReference type="AlphaFoldDB" id="A0A1H6NNG8"/>
<dbReference type="Proteomes" id="UP000199371">
    <property type="component" value="Unassembled WGS sequence"/>
</dbReference>
<accession>A0A1H6NNG8</accession>
<evidence type="ECO:0000313" key="1">
    <source>
        <dbReference type="EMBL" id="SEI13852.1"/>
    </source>
</evidence>
<name>A0A1H6NNG8_9GAMM</name>
<dbReference type="STRING" id="173990.SAMN05660691_04135"/>
<sequence length="95" mass="11003">MKRIKEDEVKTQVVSDFGMTLELFVKTGDHAIDNAVDYPLFKIYADDETEEKYLEMSSGGQLIQLPIEKVKQFLLAAETEVHSEAWYNKNVFNRD</sequence>
<dbReference type="OrthoDB" id="7062677at2"/>
<dbReference type="EMBL" id="FNXF01000032">
    <property type="protein sequence ID" value="SEI13852.1"/>
    <property type="molecule type" value="Genomic_DNA"/>
</dbReference>
<dbReference type="RefSeq" id="WP_092797137.1">
    <property type="nucleotide sequence ID" value="NZ_FNXF01000032.1"/>
</dbReference>
<organism evidence="1 2">
    <name type="scientific">Rheinheimera pacifica</name>
    <dbReference type="NCBI Taxonomy" id="173990"/>
    <lineage>
        <taxon>Bacteria</taxon>
        <taxon>Pseudomonadati</taxon>
        <taxon>Pseudomonadota</taxon>
        <taxon>Gammaproteobacteria</taxon>
        <taxon>Chromatiales</taxon>
        <taxon>Chromatiaceae</taxon>
        <taxon>Rheinheimera</taxon>
    </lineage>
</organism>
<evidence type="ECO:0000313" key="2">
    <source>
        <dbReference type="Proteomes" id="UP000199371"/>
    </source>
</evidence>
<gene>
    <name evidence="1" type="ORF">SAMN05660691_04135</name>
</gene>